<dbReference type="Proteomes" id="UP000756346">
    <property type="component" value="Unassembled WGS sequence"/>
</dbReference>
<sequence length="119" mass="12687">MPPSREVTHHQSELERHAEFSLSSREVCSAAGQTSEAQVAALEWRAVRLAGAPRPASSRRLGGPAVGQSNGPRLVLLDAFCFFIVLFSPASPQLGCRQPAASGAELWLGSSSTTGRCRR</sequence>
<comment type="caution">
    <text evidence="1">The sequence shown here is derived from an EMBL/GenBank/DDBJ whole genome shotgun (WGS) entry which is preliminary data.</text>
</comment>
<evidence type="ECO:0000313" key="2">
    <source>
        <dbReference type="Proteomes" id="UP000756346"/>
    </source>
</evidence>
<dbReference type="EMBL" id="JAGTJQ010000002">
    <property type="protein sequence ID" value="KAH7037312.1"/>
    <property type="molecule type" value="Genomic_DNA"/>
</dbReference>
<protein>
    <submittedName>
        <fullName evidence="1">Uncharacterized protein</fullName>
    </submittedName>
</protein>
<reference evidence="1" key="1">
    <citation type="journal article" date="2021" name="Nat. Commun.">
        <title>Genetic determinants of endophytism in the Arabidopsis root mycobiome.</title>
        <authorList>
            <person name="Mesny F."/>
            <person name="Miyauchi S."/>
            <person name="Thiergart T."/>
            <person name="Pickel B."/>
            <person name="Atanasova L."/>
            <person name="Karlsson M."/>
            <person name="Huettel B."/>
            <person name="Barry K.W."/>
            <person name="Haridas S."/>
            <person name="Chen C."/>
            <person name="Bauer D."/>
            <person name="Andreopoulos W."/>
            <person name="Pangilinan J."/>
            <person name="LaButti K."/>
            <person name="Riley R."/>
            <person name="Lipzen A."/>
            <person name="Clum A."/>
            <person name="Drula E."/>
            <person name="Henrissat B."/>
            <person name="Kohler A."/>
            <person name="Grigoriev I.V."/>
            <person name="Martin F.M."/>
            <person name="Hacquard S."/>
        </authorList>
    </citation>
    <scope>NUCLEOTIDE SEQUENCE</scope>
    <source>
        <strain evidence="1">MPI-CAGE-CH-0230</strain>
    </source>
</reference>
<proteinExistence type="predicted"/>
<organism evidence="1 2">
    <name type="scientific">Microdochium trichocladiopsis</name>
    <dbReference type="NCBI Taxonomy" id="1682393"/>
    <lineage>
        <taxon>Eukaryota</taxon>
        <taxon>Fungi</taxon>
        <taxon>Dikarya</taxon>
        <taxon>Ascomycota</taxon>
        <taxon>Pezizomycotina</taxon>
        <taxon>Sordariomycetes</taxon>
        <taxon>Xylariomycetidae</taxon>
        <taxon>Xylariales</taxon>
        <taxon>Microdochiaceae</taxon>
        <taxon>Microdochium</taxon>
    </lineage>
</organism>
<accession>A0A9P8YEB1</accession>
<dbReference type="GeneID" id="70185905"/>
<name>A0A9P8YEB1_9PEZI</name>
<dbReference type="RefSeq" id="XP_046016433.1">
    <property type="nucleotide sequence ID" value="XM_046156359.1"/>
</dbReference>
<evidence type="ECO:0000313" key="1">
    <source>
        <dbReference type="EMBL" id="KAH7037312.1"/>
    </source>
</evidence>
<gene>
    <name evidence="1" type="ORF">B0I36DRAFT_345452</name>
</gene>
<keyword evidence="2" id="KW-1185">Reference proteome</keyword>
<dbReference type="AlphaFoldDB" id="A0A9P8YEB1"/>